<evidence type="ECO:0000256" key="2">
    <source>
        <dbReference type="SAM" id="MobiDB-lite"/>
    </source>
</evidence>
<dbReference type="Gramene" id="PSS29453">
    <property type="protein sequence ID" value="PSS29453"/>
    <property type="gene ID" value="CEY00_Acc07069"/>
</dbReference>
<keyword evidence="5" id="KW-1185">Reference proteome</keyword>
<gene>
    <name evidence="4" type="ORF">CEY00_Acc07069</name>
</gene>
<keyword evidence="1" id="KW-0862">Zinc</keyword>
<dbReference type="PROSITE" id="PS50089">
    <property type="entry name" value="ZF_RING_2"/>
    <property type="match status" value="1"/>
</dbReference>
<organism evidence="4 5">
    <name type="scientific">Actinidia chinensis var. chinensis</name>
    <name type="common">Chinese soft-hair kiwi</name>
    <dbReference type="NCBI Taxonomy" id="1590841"/>
    <lineage>
        <taxon>Eukaryota</taxon>
        <taxon>Viridiplantae</taxon>
        <taxon>Streptophyta</taxon>
        <taxon>Embryophyta</taxon>
        <taxon>Tracheophyta</taxon>
        <taxon>Spermatophyta</taxon>
        <taxon>Magnoliopsida</taxon>
        <taxon>eudicotyledons</taxon>
        <taxon>Gunneridae</taxon>
        <taxon>Pentapetalae</taxon>
        <taxon>asterids</taxon>
        <taxon>Ericales</taxon>
        <taxon>Actinidiaceae</taxon>
        <taxon>Actinidia</taxon>
    </lineage>
</organism>
<dbReference type="AlphaFoldDB" id="A0A2R6RHG0"/>
<evidence type="ECO:0000259" key="3">
    <source>
        <dbReference type="PROSITE" id="PS50089"/>
    </source>
</evidence>
<feature type="region of interest" description="Disordered" evidence="2">
    <location>
        <begin position="101"/>
        <end position="173"/>
    </location>
</feature>
<keyword evidence="1" id="KW-0863">Zinc-finger</keyword>
<dbReference type="InterPro" id="IPR001841">
    <property type="entry name" value="Znf_RING"/>
</dbReference>
<feature type="domain" description="RING-type" evidence="3">
    <location>
        <begin position="272"/>
        <end position="331"/>
    </location>
</feature>
<name>A0A2R6RHG0_ACTCC</name>
<feature type="compositionally biased region" description="Low complexity" evidence="2">
    <location>
        <begin position="144"/>
        <end position="155"/>
    </location>
</feature>
<dbReference type="Proteomes" id="UP000241394">
    <property type="component" value="Chromosome LG6"/>
</dbReference>
<feature type="compositionally biased region" description="Polar residues" evidence="2">
    <location>
        <begin position="108"/>
        <end position="117"/>
    </location>
</feature>
<dbReference type="SMART" id="SM00184">
    <property type="entry name" value="RING"/>
    <property type="match status" value="1"/>
</dbReference>
<accession>A0A2R6RHG0</accession>
<dbReference type="GO" id="GO:0008270">
    <property type="term" value="F:zinc ion binding"/>
    <property type="evidence" value="ECO:0007669"/>
    <property type="project" value="UniProtKB-KW"/>
</dbReference>
<dbReference type="FunCoup" id="A0A2R6RHG0">
    <property type="interactions" value="1887"/>
</dbReference>
<evidence type="ECO:0000313" key="5">
    <source>
        <dbReference type="Proteomes" id="UP000241394"/>
    </source>
</evidence>
<comment type="caution">
    <text evidence="4">The sequence shown here is derived from an EMBL/GenBank/DDBJ whole genome shotgun (WGS) entry which is preliminary data.</text>
</comment>
<dbReference type="STRING" id="1590841.A0A2R6RHG0"/>
<dbReference type="OrthoDB" id="1938835at2759"/>
<dbReference type="InParanoid" id="A0A2R6RHG0"/>
<reference evidence="4 5" key="1">
    <citation type="submission" date="2017-07" db="EMBL/GenBank/DDBJ databases">
        <title>An improved, manually edited Actinidia chinensis var. chinensis (kiwifruit) genome highlights the challenges associated with draft genomes and gene prediction in plants.</title>
        <authorList>
            <person name="Pilkington S."/>
            <person name="Crowhurst R."/>
            <person name="Hilario E."/>
            <person name="Nardozza S."/>
            <person name="Fraser L."/>
            <person name="Peng Y."/>
            <person name="Gunaseelan K."/>
            <person name="Simpson R."/>
            <person name="Tahir J."/>
            <person name="Deroles S."/>
            <person name="Templeton K."/>
            <person name="Luo Z."/>
            <person name="Davy M."/>
            <person name="Cheng C."/>
            <person name="Mcneilage M."/>
            <person name="Scaglione D."/>
            <person name="Liu Y."/>
            <person name="Zhang Q."/>
            <person name="Datson P."/>
            <person name="De Silva N."/>
            <person name="Gardiner S."/>
            <person name="Bassett H."/>
            <person name="Chagne D."/>
            <person name="Mccallum J."/>
            <person name="Dzierzon H."/>
            <person name="Deng C."/>
            <person name="Wang Y.-Y."/>
            <person name="Barron N."/>
            <person name="Manako K."/>
            <person name="Bowen J."/>
            <person name="Foster T."/>
            <person name="Erridge Z."/>
            <person name="Tiffin H."/>
            <person name="Waite C."/>
            <person name="Davies K."/>
            <person name="Grierson E."/>
            <person name="Laing W."/>
            <person name="Kirk R."/>
            <person name="Chen X."/>
            <person name="Wood M."/>
            <person name="Montefiori M."/>
            <person name="Brummell D."/>
            <person name="Schwinn K."/>
            <person name="Catanach A."/>
            <person name="Fullerton C."/>
            <person name="Li D."/>
            <person name="Meiyalaghan S."/>
            <person name="Nieuwenhuizen N."/>
            <person name="Read N."/>
            <person name="Prakash R."/>
            <person name="Hunter D."/>
            <person name="Zhang H."/>
            <person name="Mckenzie M."/>
            <person name="Knabel M."/>
            <person name="Harris A."/>
            <person name="Allan A."/>
            <person name="Chen A."/>
            <person name="Janssen B."/>
            <person name="Plunkett B."/>
            <person name="Dwamena C."/>
            <person name="Voogd C."/>
            <person name="Leif D."/>
            <person name="Lafferty D."/>
            <person name="Souleyre E."/>
            <person name="Varkonyi-Gasic E."/>
            <person name="Gambi F."/>
            <person name="Hanley J."/>
            <person name="Yao J.-L."/>
            <person name="Cheung J."/>
            <person name="David K."/>
            <person name="Warren B."/>
            <person name="Marsh K."/>
            <person name="Snowden K."/>
            <person name="Lin-Wang K."/>
            <person name="Brian L."/>
            <person name="Martinez-Sanchez M."/>
            <person name="Wang M."/>
            <person name="Ileperuma N."/>
            <person name="Macnee N."/>
            <person name="Campin R."/>
            <person name="Mcatee P."/>
            <person name="Drummond R."/>
            <person name="Espley R."/>
            <person name="Ireland H."/>
            <person name="Wu R."/>
            <person name="Atkinson R."/>
            <person name="Karunairetnam S."/>
            <person name="Bulley S."/>
            <person name="Chunkath S."/>
            <person name="Hanley Z."/>
            <person name="Storey R."/>
            <person name="Thrimawithana A."/>
            <person name="Thomson S."/>
            <person name="David C."/>
            <person name="Testolin R."/>
        </authorList>
    </citation>
    <scope>NUCLEOTIDE SEQUENCE [LARGE SCALE GENOMIC DNA]</scope>
    <source>
        <strain evidence="5">cv. Red5</strain>
        <tissue evidence="4">Young leaf</tissue>
    </source>
</reference>
<sequence>MGSACCVAARDRTITNGASSEVLQRNVRYSPSWSFRWDNRGRVAGEETSVNCFSDGISRTDGSDVKSGATVETVYASEEGSPVDSFRTLAWQKSPISERNSGILRLPSSDQSNSRNFPTEVKEPTESPRVSDPSSTKLSPSVHSISPLSTSPLSSRNHLLRPTSTPSRLPRCHPGHQLLRQVSDARIPGHKSQNLSISEESSFLFPGWSNESTGGSNLGSSDGWSIPAFSDLMATPRRERWSFDSESLGFDPEKTRSSGQLSVSPSIDVRTCGVCSKLLTEKSSWGSQKIIATNELAVVAILICGHVYHAECLESMTPEINKYDPACPVCTFGEKQVLKLSEKALRAEMDSKARNKRSRNQIVSRDLDGDSVVFDGQKSSGHGGKGLKLISSSSMKSSLGKPFLRQHFSFGSKGTRSLSVNHSTRKKGFFWSKSSKD</sequence>
<protein>
    <submittedName>
        <fullName evidence="4">E3 ubiquitin-protein like</fullName>
    </submittedName>
</protein>
<evidence type="ECO:0000313" key="4">
    <source>
        <dbReference type="EMBL" id="PSS29453.1"/>
    </source>
</evidence>
<dbReference type="InterPro" id="IPR013083">
    <property type="entry name" value="Znf_RING/FYVE/PHD"/>
</dbReference>
<dbReference type="CDD" id="cd16448">
    <property type="entry name" value="RING-H2"/>
    <property type="match status" value="1"/>
</dbReference>
<evidence type="ECO:0000256" key="1">
    <source>
        <dbReference type="PROSITE-ProRule" id="PRU00175"/>
    </source>
</evidence>
<dbReference type="EMBL" id="NKQK01000006">
    <property type="protein sequence ID" value="PSS29453.1"/>
    <property type="molecule type" value="Genomic_DNA"/>
</dbReference>
<dbReference type="PANTHER" id="PTHR31150">
    <property type="entry name" value="EXPRESSED PROTEIN"/>
    <property type="match status" value="1"/>
</dbReference>
<feature type="compositionally biased region" description="Polar residues" evidence="2">
    <location>
        <begin position="132"/>
        <end position="143"/>
    </location>
</feature>
<keyword evidence="1" id="KW-0479">Metal-binding</keyword>
<dbReference type="OMA" id="SWSMHAF"/>
<dbReference type="PANTHER" id="PTHR31150:SF26">
    <property type="entry name" value="RING-TYPE DOMAIN-CONTAINING PROTEIN"/>
    <property type="match status" value="1"/>
</dbReference>
<dbReference type="SUPFAM" id="SSF57850">
    <property type="entry name" value="RING/U-box"/>
    <property type="match status" value="1"/>
</dbReference>
<dbReference type="Gene3D" id="3.30.40.10">
    <property type="entry name" value="Zinc/RING finger domain, C3HC4 (zinc finger)"/>
    <property type="match status" value="1"/>
</dbReference>
<proteinExistence type="predicted"/>
<reference evidence="5" key="2">
    <citation type="journal article" date="2018" name="BMC Genomics">
        <title>A manually annotated Actinidia chinensis var. chinensis (kiwifruit) genome highlights the challenges associated with draft genomes and gene prediction in plants.</title>
        <authorList>
            <person name="Pilkington S.M."/>
            <person name="Crowhurst R."/>
            <person name="Hilario E."/>
            <person name="Nardozza S."/>
            <person name="Fraser L."/>
            <person name="Peng Y."/>
            <person name="Gunaseelan K."/>
            <person name="Simpson R."/>
            <person name="Tahir J."/>
            <person name="Deroles S.C."/>
            <person name="Templeton K."/>
            <person name="Luo Z."/>
            <person name="Davy M."/>
            <person name="Cheng C."/>
            <person name="McNeilage M."/>
            <person name="Scaglione D."/>
            <person name="Liu Y."/>
            <person name="Zhang Q."/>
            <person name="Datson P."/>
            <person name="De Silva N."/>
            <person name="Gardiner S.E."/>
            <person name="Bassett H."/>
            <person name="Chagne D."/>
            <person name="McCallum J."/>
            <person name="Dzierzon H."/>
            <person name="Deng C."/>
            <person name="Wang Y.Y."/>
            <person name="Barron L."/>
            <person name="Manako K."/>
            <person name="Bowen J."/>
            <person name="Foster T.M."/>
            <person name="Erridge Z.A."/>
            <person name="Tiffin H."/>
            <person name="Waite C.N."/>
            <person name="Davies K.M."/>
            <person name="Grierson E.P."/>
            <person name="Laing W.A."/>
            <person name="Kirk R."/>
            <person name="Chen X."/>
            <person name="Wood M."/>
            <person name="Montefiori M."/>
            <person name="Brummell D.A."/>
            <person name="Schwinn K.E."/>
            <person name="Catanach A."/>
            <person name="Fullerton C."/>
            <person name="Li D."/>
            <person name="Meiyalaghan S."/>
            <person name="Nieuwenhuizen N."/>
            <person name="Read N."/>
            <person name="Prakash R."/>
            <person name="Hunter D."/>
            <person name="Zhang H."/>
            <person name="McKenzie M."/>
            <person name="Knabel M."/>
            <person name="Harris A."/>
            <person name="Allan A.C."/>
            <person name="Gleave A."/>
            <person name="Chen A."/>
            <person name="Janssen B.J."/>
            <person name="Plunkett B."/>
            <person name="Ampomah-Dwamena C."/>
            <person name="Voogd C."/>
            <person name="Leif D."/>
            <person name="Lafferty D."/>
            <person name="Souleyre E.J.F."/>
            <person name="Varkonyi-Gasic E."/>
            <person name="Gambi F."/>
            <person name="Hanley J."/>
            <person name="Yao J.L."/>
            <person name="Cheung J."/>
            <person name="David K.M."/>
            <person name="Warren B."/>
            <person name="Marsh K."/>
            <person name="Snowden K.C."/>
            <person name="Lin-Wang K."/>
            <person name="Brian L."/>
            <person name="Martinez-Sanchez M."/>
            <person name="Wang M."/>
            <person name="Ileperuma N."/>
            <person name="Macnee N."/>
            <person name="Campin R."/>
            <person name="McAtee P."/>
            <person name="Drummond R.S.M."/>
            <person name="Espley R.V."/>
            <person name="Ireland H.S."/>
            <person name="Wu R."/>
            <person name="Atkinson R.G."/>
            <person name="Karunairetnam S."/>
            <person name="Bulley S."/>
            <person name="Chunkath S."/>
            <person name="Hanley Z."/>
            <person name="Storey R."/>
            <person name="Thrimawithana A.H."/>
            <person name="Thomson S."/>
            <person name="David C."/>
            <person name="Testolin R."/>
            <person name="Huang H."/>
            <person name="Hellens R.P."/>
            <person name="Schaffer R.J."/>
        </authorList>
    </citation>
    <scope>NUCLEOTIDE SEQUENCE [LARGE SCALE GENOMIC DNA]</scope>
    <source>
        <strain evidence="5">cv. Red5</strain>
    </source>
</reference>